<feature type="region of interest" description="Disordered" evidence="1">
    <location>
        <begin position="606"/>
        <end position="656"/>
    </location>
</feature>
<feature type="compositionally biased region" description="Low complexity" evidence="1">
    <location>
        <begin position="10"/>
        <end position="21"/>
    </location>
</feature>
<feature type="region of interest" description="Disordered" evidence="1">
    <location>
        <begin position="53"/>
        <end position="106"/>
    </location>
</feature>
<feature type="region of interest" description="Disordered" evidence="1">
    <location>
        <begin position="341"/>
        <end position="381"/>
    </location>
</feature>
<feature type="region of interest" description="Disordered" evidence="1">
    <location>
        <begin position="175"/>
        <end position="207"/>
    </location>
</feature>
<feature type="compositionally biased region" description="Basic and acidic residues" evidence="1">
    <location>
        <begin position="958"/>
        <end position="967"/>
    </location>
</feature>
<keyword evidence="3" id="KW-1185">Reference proteome</keyword>
<evidence type="ECO:0000256" key="1">
    <source>
        <dbReference type="SAM" id="MobiDB-lite"/>
    </source>
</evidence>
<organism evidence="2 3">
    <name type="scientific">Cyclostephanos tholiformis</name>
    <dbReference type="NCBI Taxonomy" id="382380"/>
    <lineage>
        <taxon>Eukaryota</taxon>
        <taxon>Sar</taxon>
        <taxon>Stramenopiles</taxon>
        <taxon>Ochrophyta</taxon>
        <taxon>Bacillariophyta</taxon>
        <taxon>Coscinodiscophyceae</taxon>
        <taxon>Thalassiosirophycidae</taxon>
        <taxon>Stephanodiscales</taxon>
        <taxon>Stephanodiscaceae</taxon>
        <taxon>Cyclostephanos</taxon>
    </lineage>
</organism>
<evidence type="ECO:0000313" key="2">
    <source>
        <dbReference type="EMBL" id="KAL3807061.1"/>
    </source>
</evidence>
<proteinExistence type="predicted"/>
<feature type="compositionally biased region" description="Acidic residues" evidence="1">
    <location>
        <begin position="617"/>
        <end position="639"/>
    </location>
</feature>
<feature type="compositionally biased region" description="Low complexity" evidence="1">
    <location>
        <begin position="360"/>
        <end position="373"/>
    </location>
</feature>
<feature type="compositionally biased region" description="Low complexity" evidence="1">
    <location>
        <begin position="55"/>
        <end position="76"/>
    </location>
</feature>
<reference evidence="2 3" key="1">
    <citation type="submission" date="2024-10" db="EMBL/GenBank/DDBJ databases">
        <title>Updated reference genomes for cyclostephanoid diatoms.</title>
        <authorList>
            <person name="Roberts W.R."/>
            <person name="Alverson A.J."/>
        </authorList>
    </citation>
    <scope>NUCLEOTIDE SEQUENCE [LARGE SCALE GENOMIC DNA]</scope>
    <source>
        <strain evidence="2 3">AJA228-03</strain>
    </source>
</reference>
<name>A0ABD3R5T9_9STRA</name>
<feature type="compositionally biased region" description="Low complexity" evidence="1">
    <location>
        <begin position="97"/>
        <end position="106"/>
    </location>
</feature>
<protein>
    <recommendedName>
        <fullName evidence="4">SET domain-containing protein</fullName>
    </recommendedName>
</protein>
<sequence>MSFQPRRFFSLTNSSNPTSTSEVAVSGQPITGRTKFLDQSSLDLLVRAAAKDKNGSNANNGMNGMSWFNNIGTTPGDNGGGGNGGNGAPTSRAISETTNSSANTNNQNQSLQHAYLQTMAQQQAGGGSSRTTMFGASLQGGQSHVASAGGVNLANNGRTSSNQAHQIGNILGRSNHGSSSGVGGISQSSGFGGVGGGLSQEQQATSQGQWNDQFYGGGGSSSLAVQAVTQGDMISQLVASLQAQQQAQQQAQVQAALARAFGVGASGGGTFDHAGELKGKNGGMGGIGNNNGTNPNVNTFSAGGIHQGIGGGSMQGLKVLGDAGNGISDFASRDFLSSMHLVRQQQQQQQRQMQHKHHQQQQQMQHQTQPQQHDASTSSSNMNADELVKLQMEQEHHNLMMQIVQADRQERAILANQDVPAIMKILNQYPQVAVAAGFHNNVNGSVLNGPGLNTLQNLSNSNASSIVGVGNHQGGLNHGGLNASALQSNILSADMNNLMGLASTARGMLGRVVDSSASGVGGVPGVMEGHNINQKLGLARGAAIVPCRARGMPVDHNFKSAYFIIPDNIEHGDELMCSYPACRQAGVKFRYCLHCKVPVAKRNFRNRHRHGVPGGEGGDDESSDSDGESEDEMPDDEADDICRPVSVLAQDKDGDDDDEYMGVEKEHIIIIPGVDSAVVASANNNGKKKRKNVNTRVPCRARGMPMAHNFKTAYFIIPPNIEHGDELLCSFPSCRNVGAKFRYCLHCKVPVAKRNFRNRHKHGNMGGLDKKKAGGNPKSPEVDERTDPMSEASKSTSAAYLNGGLSLQPLESGNEAAIALKDSKSLNSDACSMVTVTSSQGATRIQKWVELLENKPDPEDKEAMAVWMLSLINASEGASAAAPVVAAVDSQVKVLSAVDGIAAADHVQGLVPKDEEAAATSTTTDYGDTDDQVKKKDNTLGQERAEEEEDEDGAPPNKKSEQDVALI</sequence>
<dbReference type="Proteomes" id="UP001530377">
    <property type="component" value="Unassembled WGS sequence"/>
</dbReference>
<dbReference type="AlphaFoldDB" id="A0ABD3R5T9"/>
<dbReference type="EMBL" id="JALLPB020000678">
    <property type="protein sequence ID" value="KAL3807061.1"/>
    <property type="molecule type" value="Genomic_DNA"/>
</dbReference>
<feature type="region of interest" description="Disordered" evidence="1">
    <location>
        <begin position="1"/>
        <end position="26"/>
    </location>
</feature>
<feature type="region of interest" description="Disordered" evidence="1">
    <location>
        <begin position="913"/>
        <end position="967"/>
    </location>
</feature>
<feature type="compositionally biased region" description="Gly residues" evidence="1">
    <location>
        <begin position="77"/>
        <end position="87"/>
    </location>
</feature>
<evidence type="ECO:0008006" key="4">
    <source>
        <dbReference type="Google" id="ProtNLM"/>
    </source>
</evidence>
<feature type="region of interest" description="Disordered" evidence="1">
    <location>
        <begin position="758"/>
        <end position="795"/>
    </location>
</feature>
<evidence type="ECO:0000313" key="3">
    <source>
        <dbReference type="Proteomes" id="UP001530377"/>
    </source>
</evidence>
<comment type="caution">
    <text evidence="2">The sequence shown here is derived from an EMBL/GenBank/DDBJ whole genome shotgun (WGS) entry which is preliminary data.</text>
</comment>
<feature type="compositionally biased region" description="Gly residues" evidence="1">
    <location>
        <begin position="180"/>
        <end position="198"/>
    </location>
</feature>
<gene>
    <name evidence="2" type="ORF">ACHAXA_008007</name>
</gene>
<accession>A0ABD3R5T9</accession>